<dbReference type="PANTHER" id="PTHR38221:SF1">
    <property type="entry name" value="OVULE PROTEIN"/>
    <property type="match status" value="1"/>
</dbReference>
<organism evidence="2 3">
    <name type="scientific">Rubroshorea leprosula</name>
    <dbReference type="NCBI Taxonomy" id="152421"/>
    <lineage>
        <taxon>Eukaryota</taxon>
        <taxon>Viridiplantae</taxon>
        <taxon>Streptophyta</taxon>
        <taxon>Embryophyta</taxon>
        <taxon>Tracheophyta</taxon>
        <taxon>Spermatophyta</taxon>
        <taxon>Magnoliopsida</taxon>
        <taxon>eudicotyledons</taxon>
        <taxon>Gunneridae</taxon>
        <taxon>Pentapetalae</taxon>
        <taxon>rosids</taxon>
        <taxon>malvids</taxon>
        <taxon>Malvales</taxon>
        <taxon>Dipterocarpaceae</taxon>
        <taxon>Rubroshorea</taxon>
    </lineage>
</organism>
<feature type="compositionally biased region" description="Polar residues" evidence="1">
    <location>
        <begin position="389"/>
        <end position="403"/>
    </location>
</feature>
<sequence>MEAELRHVSSSRESLLSCCRFFRKSEASAAASSSSSDDDDDEYQNPAYIPVDSTRITMVSPPESPDDENSYLEDLFHTPPEGSPSVEHGVDHRTVEVVCDRDGDTVPVDADYAGDVTAVKLGRDTDLGFSEVEVELTQRVVIDSGLNVAIQSEPDEIRVSKSDFSPTEQSQGEFPSKRLKIAGFESPDLRLGSVQKKPGEQLLKSSKKLESRSPRDLSGTVTDKNRDSSEKLELANQQNYVSRCEVGEDIHTSAEELLNSSAISKSKSASPALRVHSGNVRNEIEDSFETLEPQIQQNHPPCSKVGECSHTKRRFEFQTNVINPEIERNMGSCLKGTSGVKEMNAEDIDKFRYTCANYPKLCGMERKAETKRILPSWTNAMVGAAALSKNTTKGTAAAKSSNARKGAAAPKSSNATLGTAALPHSATKGAAAAKSSNAKQEAIAAAATSSMKAKEGTAGNLPNSDVLSDKNSTKNSLANMLKALAKDDMQDENLKHLSLMEVVKRRGTAFTQPSWWPQEGFELKR</sequence>
<feature type="compositionally biased region" description="Basic and acidic residues" evidence="1">
    <location>
        <begin position="223"/>
        <end position="233"/>
    </location>
</feature>
<evidence type="ECO:0000256" key="1">
    <source>
        <dbReference type="SAM" id="MobiDB-lite"/>
    </source>
</evidence>
<dbReference type="Proteomes" id="UP001054252">
    <property type="component" value="Unassembled WGS sequence"/>
</dbReference>
<dbReference type="AlphaFoldDB" id="A0AAV5IEF8"/>
<proteinExistence type="predicted"/>
<feature type="region of interest" description="Disordered" evidence="1">
    <location>
        <begin position="389"/>
        <end position="417"/>
    </location>
</feature>
<protein>
    <submittedName>
        <fullName evidence="2">Uncharacterized protein</fullName>
    </submittedName>
</protein>
<feature type="region of interest" description="Disordered" evidence="1">
    <location>
        <begin position="450"/>
        <end position="471"/>
    </location>
</feature>
<accession>A0AAV5IEF8</accession>
<feature type="region of interest" description="Disordered" evidence="1">
    <location>
        <begin position="190"/>
        <end position="233"/>
    </location>
</feature>
<evidence type="ECO:0000313" key="3">
    <source>
        <dbReference type="Proteomes" id="UP001054252"/>
    </source>
</evidence>
<evidence type="ECO:0000313" key="2">
    <source>
        <dbReference type="EMBL" id="GKU95635.1"/>
    </source>
</evidence>
<dbReference type="EMBL" id="BPVZ01000009">
    <property type="protein sequence ID" value="GKU95635.1"/>
    <property type="molecule type" value="Genomic_DNA"/>
</dbReference>
<gene>
    <name evidence="2" type="ORF">SLEP1_g8969</name>
</gene>
<reference evidence="2 3" key="1">
    <citation type="journal article" date="2021" name="Commun. Biol.">
        <title>The genome of Shorea leprosula (Dipterocarpaceae) highlights the ecological relevance of drought in aseasonal tropical rainforests.</title>
        <authorList>
            <person name="Ng K.K.S."/>
            <person name="Kobayashi M.J."/>
            <person name="Fawcett J.A."/>
            <person name="Hatakeyama M."/>
            <person name="Paape T."/>
            <person name="Ng C.H."/>
            <person name="Ang C.C."/>
            <person name="Tnah L.H."/>
            <person name="Lee C.T."/>
            <person name="Nishiyama T."/>
            <person name="Sese J."/>
            <person name="O'Brien M.J."/>
            <person name="Copetti D."/>
            <person name="Mohd Noor M.I."/>
            <person name="Ong R.C."/>
            <person name="Putra M."/>
            <person name="Sireger I.Z."/>
            <person name="Indrioko S."/>
            <person name="Kosugi Y."/>
            <person name="Izuno A."/>
            <person name="Isagi Y."/>
            <person name="Lee S.L."/>
            <person name="Shimizu K.K."/>
        </authorList>
    </citation>
    <scope>NUCLEOTIDE SEQUENCE [LARGE SCALE GENOMIC DNA]</scope>
    <source>
        <strain evidence="2">214</strain>
    </source>
</reference>
<feature type="region of interest" description="Disordered" evidence="1">
    <location>
        <begin position="29"/>
        <end position="69"/>
    </location>
</feature>
<comment type="caution">
    <text evidence="2">The sequence shown here is derived from an EMBL/GenBank/DDBJ whole genome shotgun (WGS) entry which is preliminary data.</text>
</comment>
<dbReference type="PANTHER" id="PTHR38221">
    <property type="entry name" value="BNAA04G14260D PROTEIN"/>
    <property type="match status" value="1"/>
</dbReference>
<name>A0AAV5IEF8_9ROSI</name>
<keyword evidence="3" id="KW-1185">Reference proteome</keyword>